<evidence type="ECO:0000256" key="1">
    <source>
        <dbReference type="ARBA" id="ARBA00023015"/>
    </source>
</evidence>
<sequence length="337" mass="36075">MVSIDEVARRAGVSTATVSRALSGRGQVSAASRAKVREAADALGYVVSSQASALASGRTRNVGVIVPHLDRWFFSTVLSGISDALMREGYDVTLYNITADEDVRRDVFSTFVRRRRVDAVIAVAIRLGDLEADRLLDLGIPVIAIGGPNPRLTTLTVDDSAVARLAVRHLLDLGHRDVAHIGARPEFDREFRVPTQRRLGFEGALADAGIAARPDLVEPADFTVEGGYRAAMRLLDRTGPRPTAIFAASDEMAVGAILAARDLGLRVPEDLSMIGVDGHDLGAVLRLTTVDQFPLDQGRRAAAELLRMLSDPDARPAPTALPFELVVRGSTGSPDRG</sequence>
<dbReference type="InterPro" id="IPR046335">
    <property type="entry name" value="LacI/GalR-like_sensor"/>
</dbReference>
<dbReference type="Gene3D" id="1.10.260.40">
    <property type="entry name" value="lambda repressor-like DNA-binding domains"/>
    <property type="match status" value="1"/>
</dbReference>
<feature type="domain" description="HTH lacI-type" evidence="4">
    <location>
        <begin position="2"/>
        <end position="56"/>
    </location>
</feature>
<evidence type="ECO:0000313" key="5">
    <source>
        <dbReference type="EMBL" id="MDR6866753.1"/>
    </source>
</evidence>
<dbReference type="PANTHER" id="PTHR30146">
    <property type="entry name" value="LACI-RELATED TRANSCRIPTIONAL REPRESSOR"/>
    <property type="match status" value="1"/>
</dbReference>
<keyword evidence="3" id="KW-0804">Transcription</keyword>
<dbReference type="Pfam" id="PF13377">
    <property type="entry name" value="Peripla_BP_3"/>
    <property type="match status" value="1"/>
</dbReference>
<dbReference type="Gene3D" id="3.40.50.2300">
    <property type="match status" value="2"/>
</dbReference>
<dbReference type="PANTHER" id="PTHR30146:SF109">
    <property type="entry name" value="HTH-TYPE TRANSCRIPTIONAL REGULATOR GALS"/>
    <property type="match status" value="1"/>
</dbReference>
<keyword evidence="2 5" id="KW-0238">DNA-binding</keyword>
<dbReference type="Pfam" id="PF00356">
    <property type="entry name" value="LacI"/>
    <property type="match status" value="1"/>
</dbReference>
<dbReference type="CDD" id="cd06267">
    <property type="entry name" value="PBP1_LacI_sugar_binding-like"/>
    <property type="match status" value="1"/>
</dbReference>
<dbReference type="GO" id="GO:0003677">
    <property type="term" value="F:DNA binding"/>
    <property type="evidence" value="ECO:0007669"/>
    <property type="project" value="UniProtKB-KW"/>
</dbReference>
<keyword evidence="1" id="KW-0805">Transcription regulation</keyword>
<evidence type="ECO:0000259" key="4">
    <source>
        <dbReference type="PROSITE" id="PS50932"/>
    </source>
</evidence>
<gene>
    <name evidence="5" type="ORF">J2Y69_001352</name>
</gene>
<dbReference type="CDD" id="cd01392">
    <property type="entry name" value="HTH_LacI"/>
    <property type="match status" value="1"/>
</dbReference>
<accession>A0ABU1SCX2</accession>
<dbReference type="Proteomes" id="UP001259347">
    <property type="component" value="Unassembled WGS sequence"/>
</dbReference>
<proteinExistence type="predicted"/>
<dbReference type="InterPro" id="IPR000843">
    <property type="entry name" value="HTH_LacI"/>
</dbReference>
<dbReference type="EMBL" id="JAVDUM010000005">
    <property type="protein sequence ID" value="MDR6866753.1"/>
    <property type="molecule type" value="Genomic_DNA"/>
</dbReference>
<dbReference type="RefSeq" id="WP_310018861.1">
    <property type="nucleotide sequence ID" value="NZ_JAVDUM010000005.1"/>
</dbReference>
<reference evidence="5 6" key="1">
    <citation type="submission" date="2023-07" db="EMBL/GenBank/DDBJ databases">
        <title>Sorghum-associated microbial communities from plants grown in Nebraska, USA.</title>
        <authorList>
            <person name="Schachtman D."/>
        </authorList>
    </citation>
    <scope>NUCLEOTIDE SEQUENCE [LARGE SCALE GENOMIC DNA]</scope>
    <source>
        <strain evidence="5 6">2980</strain>
    </source>
</reference>
<name>A0ABU1SCX2_9MICO</name>
<dbReference type="SMART" id="SM00354">
    <property type="entry name" value="HTH_LACI"/>
    <property type="match status" value="1"/>
</dbReference>
<keyword evidence="6" id="KW-1185">Reference proteome</keyword>
<dbReference type="PROSITE" id="PS00356">
    <property type="entry name" value="HTH_LACI_1"/>
    <property type="match status" value="1"/>
</dbReference>
<dbReference type="PROSITE" id="PS50932">
    <property type="entry name" value="HTH_LACI_2"/>
    <property type="match status" value="1"/>
</dbReference>
<dbReference type="InterPro" id="IPR010982">
    <property type="entry name" value="Lambda_DNA-bd_dom_sf"/>
</dbReference>
<organism evidence="5 6">
    <name type="scientific">Microbacterium resistens</name>
    <dbReference type="NCBI Taxonomy" id="156977"/>
    <lineage>
        <taxon>Bacteria</taxon>
        <taxon>Bacillati</taxon>
        <taxon>Actinomycetota</taxon>
        <taxon>Actinomycetes</taxon>
        <taxon>Micrococcales</taxon>
        <taxon>Microbacteriaceae</taxon>
        <taxon>Microbacterium</taxon>
    </lineage>
</organism>
<dbReference type="SUPFAM" id="SSF47413">
    <property type="entry name" value="lambda repressor-like DNA-binding domains"/>
    <property type="match status" value="1"/>
</dbReference>
<dbReference type="SUPFAM" id="SSF53822">
    <property type="entry name" value="Periplasmic binding protein-like I"/>
    <property type="match status" value="1"/>
</dbReference>
<protein>
    <submittedName>
        <fullName evidence="5">DNA-binding LacI/PurR family transcriptional regulator</fullName>
    </submittedName>
</protein>
<dbReference type="InterPro" id="IPR028082">
    <property type="entry name" value="Peripla_BP_I"/>
</dbReference>
<comment type="caution">
    <text evidence="5">The sequence shown here is derived from an EMBL/GenBank/DDBJ whole genome shotgun (WGS) entry which is preliminary data.</text>
</comment>
<evidence type="ECO:0000256" key="2">
    <source>
        <dbReference type="ARBA" id="ARBA00023125"/>
    </source>
</evidence>
<evidence type="ECO:0000313" key="6">
    <source>
        <dbReference type="Proteomes" id="UP001259347"/>
    </source>
</evidence>
<evidence type="ECO:0000256" key="3">
    <source>
        <dbReference type="ARBA" id="ARBA00023163"/>
    </source>
</evidence>